<evidence type="ECO:0000313" key="2">
    <source>
        <dbReference type="EMBL" id="QTP53267.1"/>
    </source>
</evidence>
<feature type="domain" description="Lcl C-terminal" evidence="1">
    <location>
        <begin position="32"/>
        <end position="153"/>
    </location>
</feature>
<dbReference type="Pfam" id="PF07603">
    <property type="entry name" value="Lcl_C"/>
    <property type="match status" value="1"/>
</dbReference>
<proteinExistence type="predicted"/>
<accession>A0ABX7W0P3</accession>
<dbReference type="RefSeq" id="WP_197449132.1">
    <property type="nucleotide sequence ID" value="NZ_CP053381.1"/>
</dbReference>
<keyword evidence="3" id="KW-1185">Reference proteome</keyword>
<protein>
    <submittedName>
        <fullName evidence="2">DUF1566 domain-containing protein</fullName>
    </submittedName>
</protein>
<reference evidence="2 3" key="1">
    <citation type="journal article" date="2021" name="Front. Microbiol.">
        <title>Aerobic Denitrification and Heterotrophic Sulfur Oxidation in the Genus Halomonas Revealed by Six Novel Species Characterizations and Genome-Based Analysis.</title>
        <authorList>
            <person name="Wang L."/>
            <person name="Shao Z."/>
        </authorList>
    </citation>
    <scope>NUCLEOTIDE SEQUENCE [LARGE SCALE GENOMIC DNA]</scope>
    <source>
        <strain evidence="2 3">MCCC 1A11059</strain>
    </source>
</reference>
<dbReference type="InterPro" id="IPR011460">
    <property type="entry name" value="Lcl_C"/>
</dbReference>
<sequence>MTRTGAVGLALFLASLPLGHADDRFRFPIASLVEDTARGLVWERCSLGQVFHEGRCRGEAARLTLAEAEARLGAMATAECPWRLPRFFELRGLVQAGDGNTAIEGEAFPDTPAGWYWTQVSAGGHSQQDCFVDFAGRGRTRCNMAGRFHVRPVMSLESAAPVCLSPGPGS</sequence>
<name>A0ABX7W0P3_9GAMM</name>
<organism evidence="2 3">
    <name type="scientific">Billgrantia sulfidoxydans</name>
    <dbReference type="NCBI Taxonomy" id="2733484"/>
    <lineage>
        <taxon>Bacteria</taxon>
        <taxon>Pseudomonadati</taxon>
        <taxon>Pseudomonadota</taxon>
        <taxon>Gammaproteobacteria</taxon>
        <taxon>Oceanospirillales</taxon>
        <taxon>Halomonadaceae</taxon>
        <taxon>Billgrantia</taxon>
    </lineage>
</organism>
<evidence type="ECO:0000313" key="3">
    <source>
        <dbReference type="Proteomes" id="UP000671868"/>
    </source>
</evidence>
<dbReference type="EMBL" id="CP053381">
    <property type="protein sequence ID" value="QTP53267.1"/>
    <property type="molecule type" value="Genomic_DNA"/>
</dbReference>
<gene>
    <name evidence="2" type="ORF">HNO51_00400</name>
</gene>
<dbReference type="Proteomes" id="UP000671868">
    <property type="component" value="Chromosome"/>
</dbReference>
<evidence type="ECO:0000259" key="1">
    <source>
        <dbReference type="Pfam" id="PF07603"/>
    </source>
</evidence>